<dbReference type="PATRIC" id="fig|529884.3.peg.208"/>
<reference evidence="2 3" key="1">
    <citation type="journal article" date="2014" name="Int. J. Syst. Evol. Microbiol.">
        <title>Rhodoluna lacicola gen. nov., sp. nov., a planktonic freshwater bacterium with stream-lined genome.</title>
        <authorList>
            <person name="Hahn M."/>
            <person name="Schmidt J."/>
            <person name="Taipale S.J."/>
            <person name="Doolittle W.F."/>
            <person name="Koll U."/>
        </authorList>
    </citation>
    <scope>NUCLEOTIDE SEQUENCE [LARGE SCALE GENOMIC DNA]</scope>
    <source>
        <strain evidence="2 3">MWH-Ta8</strain>
    </source>
</reference>
<keyword evidence="1" id="KW-0812">Transmembrane</keyword>
<feature type="transmembrane region" description="Helical" evidence="1">
    <location>
        <begin position="6"/>
        <end position="27"/>
    </location>
</feature>
<dbReference type="InterPro" id="IPR010293">
    <property type="entry name" value="Sbt_1"/>
</dbReference>
<dbReference type="PANTHER" id="PTHR40400">
    <property type="entry name" value="SLR1512 PROTEIN"/>
    <property type="match status" value="1"/>
</dbReference>
<dbReference type="STRING" id="529884.Rhola_00002200"/>
<name>A0A060JB06_9MICO</name>
<proteinExistence type="predicted"/>
<keyword evidence="1" id="KW-1133">Transmembrane helix</keyword>
<protein>
    <submittedName>
        <fullName evidence="2">Putative permease</fullName>
    </submittedName>
</protein>
<sequence>MDSIQLALANIASPPVLAFILGLSLVLVRSQLQIPGQIFDFLSIYLLLAIGIKGGVSLSTTPAAEVWLPVLVAIGVGCLIPIAVFFGLKLITPLDKINRGALAAHYGSTSLVTFTAGLVFLENANLAVEGYMPSLLAVMEVPGIIVGILLAKRSSRDGALSTALNEVFTSKSVILLIGGILIGFITGPTGYEKVEPFFGSIFTGMLTIFLLQLGIQAGKSVKEARRAGFGLLAFALGFPLVSGALGVAISQAIGISQGGSVVFGLLCASASYIAAPAAVKLSLPDAKPGLYITTSLGITFPMNLFVGIPFLTWFSGVIL</sequence>
<dbReference type="AlphaFoldDB" id="A0A060JB06"/>
<dbReference type="OrthoDB" id="345121at2"/>
<feature type="transmembrane region" description="Helical" evidence="1">
    <location>
        <begin position="197"/>
        <end position="215"/>
    </location>
</feature>
<dbReference type="EMBL" id="CP007490">
    <property type="protein sequence ID" value="AIC47046.1"/>
    <property type="molecule type" value="Genomic_DNA"/>
</dbReference>
<dbReference type="Proteomes" id="UP000067708">
    <property type="component" value="Chromosome"/>
</dbReference>
<feature type="transmembrane region" description="Helical" evidence="1">
    <location>
        <begin position="290"/>
        <end position="314"/>
    </location>
</feature>
<keyword evidence="1" id="KW-0472">Membrane</keyword>
<feature type="transmembrane region" description="Helical" evidence="1">
    <location>
        <begin position="227"/>
        <end position="249"/>
    </location>
</feature>
<accession>A0A060JB06</accession>
<dbReference type="Pfam" id="PF05982">
    <property type="entry name" value="Sbt_1"/>
    <property type="match status" value="1"/>
</dbReference>
<dbReference type="eggNOG" id="COG3329">
    <property type="taxonomic scope" value="Bacteria"/>
</dbReference>
<feature type="transmembrane region" description="Helical" evidence="1">
    <location>
        <begin position="261"/>
        <end position="283"/>
    </location>
</feature>
<evidence type="ECO:0000313" key="3">
    <source>
        <dbReference type="Proteomes" id="UP000067708"/>
    </source>
</evidence>
<organism evidence="2 3">
    <name type="scientific">Rhodoluna lacicola</name>
    <dbReference type="NCBI Taxonomy" id="529884"/>
    <lineage>
        <taxon>Bacteria</taxon>
        <taxon>Bacillati</taxon>
        <taxon>Actinomycetota</taxon>
        <taxon>Actinomycetes</taxon>
        <taxon>Micrococcales</taxon>
        <taxon>Microbacteriaceae</taxon>
        <taxon>Luna cluster</taxon>
        <taxon>Luna-1 subcluster</taxon>
        <taxon>Rhodoluna</taxon>
    </lineage>
</organism>
<gene>
    <name evidence="2" type="ORF">Rhola_00002200</name>
</gene>
<feature type="transmembrane region" description="Helical" evidence="1">
    <location>
        <begin position="172"/>
        <end position="191"/>
    </location>
</feature>
<dbReference type="PANTHER" id="PTHR40400:SF1">
    <property type="entry name" value="SLR1512 PROTEIN"/>
    <property type="match status" value="1"/>
</dbReference>
<feature type="transmembrane region" description="Helical" evidence="1">
    <location>
        <begin position="133"/>
        <end position="151"/>
    </location>
</feature>
<feature type="transmembrane region" description="Helical" evidence="1">
    <location>
        <begin position="100"/>
        <end position="121"/>
    </location>
</feature>
<dbReference type="HOGENOM" id="CLU_032027_0_0_11"/>
<evidence type="ECO:0000256" key="1">
    <source>
        <dbReference type="SAM" id="Phobius"/>
    </source>
</evidence>
<evidence type="ECO:0000313" key="2">
    <source>
        <dbReference type="EMBL" id="AIC47046.1"/>
    </source>
</evidence>
<keyword evidence="3" id="KW-1185">Reference proteome</keyword>
<dbReference type="KEGG" id="rla:Rhola_00002200"/>
<feature type="transmembrane region" description="Helical" evidence="1">
    <location>
        <begin position="66"/>
        <end position="88"/>
    </location>
</feature>
<feature type="transmembrane region" description="Helical" evidence="1">
    <location>
        <begin position="39"/>
        <end position="60"/>
    </location>
</feature>
<dbReference type="RefSeq" id="WP_038501784.1">
    <property type="nucleotide sequence ID" value="NZ_CP007490.1"/>
</dbReference>